<dbReference type="Pfam" id="PF01297">
    <property type="entry name" value="ZnuA"/>
    <property type="match status" value="1"/>
</dbReference>
<dbReference type="EMBL" id="LSCV01000012">
    <property type="protein sequence ID" value="KXB41549.1"/>
    <property type="molecule type" value="Genomic_DNA"/>
</dbReference>
<dbReference type="RefSeq" id="WP_082714301.1">
    <property type="nucleotide sequence ID" value="NZ_JARFNM010000001.1"/>
</dbReference>
<dbReference type="AlphaFoldDB" id="A0A133YEB5"/>
<keyword evidence="7" id="KW-1185">Reference proteome</keyword>
<comment type="caution">
    <text evidence="6">The sequence shown here is derived from an EMBL/GenBank/DDBJ whole genome shotgun (WGS) entry which is preliminary data.</text>
</comment>
<comment type="similarity">
    <text evidence="1 4">Belongs to the bacterial solute-binding protein 9 family.</text>
</comment>
<dbReference type="PRINTS" id="PR00691">
    <property type="entry name" value="ADHESINB"/>
</dbReference>
<dbReference type="InterPro" id="IPR006129">
    <property type="entry name" value="AdhesinB"/>
</dbReference>
<dbReference type="InterPro" id="IPR006127">
    <property type="entry name" value="ZnuA-like"/>
</dbReference>
<keyword evidence="2 4" id="KW-0813">Transport</keyword>
<dbReference type="GO" id="GO:0046872">
    <property type="term" value="F:metal ion binding"/>
    <property type="evidence" value="ECO:0007669"/>
    <property type="project" value="InterPro"/>
</dbReference>
<evidence type="ECO:0000313" key="6">
    <source>
        <dbReference type="EMBL" id="KXB41549.1"/>
    </source>
</evidence>
<sequence>MKNRLIRMLAVLLAVTFSLGACQAKQDANNGEHKPIVYASFFPIYDLVRQVSGDTLDVRSFMPTNTDLHTWEPTGRNMKELAKADILFVNGANMERWVDSVKHNFPNLKVVSLADKVQLITYKGAASIGDFQYMTEISAKADTTYKFEFGHTHEDIMRVAFIRKDKDYALKEIINIGKKVMEQKGELIPQEQEIAVTPDKVYALEMGHVSGRVYFKLPEDGDWYVLSGRVSERLLPYTLQTKAGEKIEHNDLVTTSTNGHDKVTYDPHSWLSLNNAKRYLNYIYDTLKTTYPDNAKLYGKRKFKAVDRLTDIQAQYKEKFASLDKKAFLVTHYAWEYLAKEYGLMQYPLQGLISTESPSLKTIKKAIKFCRDQEVNTVFYESNMPPKEAQALAQEINGKFVDLTSMEFVPSDDQGEIGSYTKIMEANLAKLYAALSGETK</sequence>
<gene>
    <name evidence="6" type="ORF">HMPREF1872_00637</name>
</gene>
<evidence type="ECO:0000313" key="7">
    <source>
        <dbReference type="Proteomes" id="UP000070080"/>
    </source>
</evidence>
<dbReference type="Proteomes" id="UP000070080">
    <property type="component" value="Unassembled WGS sequence"/>
</dbReference>
<dbReference type="OrthoDB" id="9810636at2"/>
<dbReference type="PANTHER" id="PTHR42953:SF3">
    <property type="entry name" value="HIGH-AFFINITY ZINC UPTAKE SYSTEM PROTEIN ZNUA"/>
    <property type="match status" value="1"/>
</dbReference>
<dbReference type="InterPro" id="IPR050492">
    <property type="entry name" value="Bact_metal-bind_prot9"/>
</dbReference>
<dbReference type="PATRIC" id="fig|1497955.3.peg.615"/>
<feature type="signal peptide" evidence="5">
    <location>
        <begin position="1"/>
        <end position="24"/>
    </location>
</feature>
<protein>
    <submittedName>
        <fullName evidence="6">ABC transporter, substrate-binding protein</fullName>
    </submittedName>
</protein>
<evidence type="ECO:0000256" key="2">
    <source>
        <dbReference type="ARBA" id="ARBA00022448"/>
    </source>
</evidence>
<evidence type="ECO:0000256" key="3">
    <source>
        <dbReference type="ARBA" id="ARBA00022729"/>
    </source>
</evidence>
<proteinExistence type="inferred from homology"/>
<organism evidence="6 7">
    <name type="scientific">Amygdalobacter nucleatus</name>
    <dbReference type="NCBI Taxonomy" id="3029274"/>
    <lineage>
        <taxon>Bacteria</taxon>
        <taxon>Bacillati</taxon>
        <taxon>Bacillota</taxon>
        <taxon>Clostridia</taxon>
        <taxon>Eubacteriales</taxon>
        <taxon>Oscillospiraceae</taxon>
        <taxon>Amygdalobacter</taxon>
    </lineage>
</organism>
<dbReference type="PANTHER" id="PTHR42953">
    <property type="entry name" value="HIGH-AFFINITY ZINC UPTAKE SYSTEM PROTEIN ZNUA-RELATED"/>
    <property type="match status" value="1"/>
</dbReference>
<evidence type="ECO:0000256" key="4">
    <source>
        <dbReference type="RuleBase" id="RU003512"/>
    </source>
</evidence>
<name>A0A133YEB5_9FIRM</name>
<reference evidence="7" key="1">
    <citation type="submission" date="2016-01" db="EMBL/GenBank/DDBJ databases">
        <authorList>
            <person name="Mitreva M."/>
            <person name="Pepin K.H."/>
            <person name="Mihindukulasuriya K.A."/>
            <person name="Fulton R."/>
            <person name="Fronick C."/>
            <person name="O'Laughlin M."/>
            <person name="Miner T."/>
            <person name="Herter B."/>
            <person name="Rosa B.A."/>
            <person name="Cordes M."/>
            <person name="Tomlinson C."/>
            <person name="Wollam A."/>
            <person name="Palsikar V.B."/>
            <person name="Mardis E.R."/>
            <person name="Wilson R.K."/>
        </authorList>
    </citation>
    <scope>NUCLEOTIDE SEQUENCE [LARGE SCALE GENOMIC DNA]</scope>
    <source>
        <strain evidence="7">KA00274</strain>
    </source>
</reference>
<evidence type="ECO:0000256" key="1">
    <source>
        <dbReference type="ARBA" id="ARBA00011028"/>
    </source>
</evidence>
<evidence type="ECO:0000256" key="5">
    <source>
        <dbReference type="SAM" id="SignalP"/>
    </source>
</evidence>
<dbReference type="SUPFAM" id="SSF53807">
    <property type="entry name" value="Helical backbone' metal receptor"/>
    <property type="match status" value="1"/>
</dbReference>
<dbReference type="GO" id="GO:0007155">
    <property type="term" value="P:cell adhesion"/>
    <property type="evidence" value="ECO:0007669"/>
    <property type="project" value="InterPro"/>
</dbReference>
<dbReference type="STRING" id="1497955.HMPREF1872_00637"/>
<dbReference type="PROSITE" id="PS51257">
    <property type="entry name" value="PROKAR_LIPOPROTEIN"/>
    <property type="match status" value="1"/>
</dbReference>
<dbReference type="InterPro" id="IPR006128">
    <property type="entry name" value="Lipoprotein_PsaA-like"/>
</dbReference>
<keyword evidence="3 5" id="KW-0732">Signal</keyword>
<dbReference type="PRINTS" id="PR00690">
    <property type="entry name" value="ADHESNFAMILY"/>
</dbReference>
<dbReference type="GO" id="GO:0030001">
    <property type="term" value="P:metal ion transport"/>
    <property type="evidence" value="ECO:0007669"/>
    <property type="project" value="InterPro"/>
</dbReference>
<feature type="chain" id="PRO_5007460131" evidence="5">
    <location>
        <begin position="25"/>
        <end position="440"/>
    </location>
</feature>
<accession>A0A133YEB5</accession>
<dbReference type="Gene3D" id="3.40.50.1980">
    <property type="entry name" value="Nitrogenase molybdenum iron protein domain"/>
    <property type="match status" value="2"/>
</dbReference>